<evidence type="ECO:0000259" key="5">
    <source>
        <dbReference type="PROSITE" id="PS50975"/>
    </source>
</evidence>
<dbReference type="Gene3D" id="3.30.470.20">
    <property type="entry name" value="ATP-grasp fold, B domain"/>
    <property type="match status" value="1"/>
</dbReference>
<dbReference type="InterPro" id="IPR011761">
    <property type="entry name" value="ATP-grasp"/>
</dbReference>
<dbReference type="SUPFAM" id="SSF56059">
    <property type="entry name" value="Glutathione synthetase ATP-binding domain-like"/>
    <property type="match status" value="1"/>
</dbReference>
<dbReference type="Gene3D" id="3.30.1490.20">
    <property type="entry name" value="ATP-grasp fold, A domain"/>
    <property type="match status" value="1"/>
</dbReference>
<keyword evidence="2 4" id="KW-0547">Nucleotide-binding</keyword>
<reference evidence="6" key="1">
    <citation type="submission" date="2021-04" db="EMBL/GenBank/DDBJ databases">
        <authorList>
            <person name="Hartkoorn R.C."/>
            <person name="Beaudoing E."/>
            <person name="Hot D."/>
        </authorList>
    </citation>
    <scope>NUCLEOTIDE SEQUENCE</scope>
    <source>
        <strain evidence="6">NRRL B-16292</strain>
    </source>
</reference>
<dbReference type="PROSITE" id="PS50975">
    <property type="entry name" value="ATP_GRASP"/>
    <property type="match status" value="1"/>
</dbReference>
<dbReference type="PANTHER" id="PTHR43585">
    <property type="entry name" value="FUMIPYRROLE BIOSYNTHESIS PROTEIN C"/>
    <property type="match status" value="1"/>
</dbReference>
<keyword evidence="7" id="KW-1185">Reference proteome</keyword>
<organism evidence="6 7">
    <name type="scientific">Dactylosporangium fulvum</name>
    <dbReference type="NCBI Taxonomy" id="53359"/>
    <lineage>
        <taxon>Bacteria</taxon>
        <taxon>Bacillati</taxon>
        <taxon>Actinomycetota</taxon>
        <taxon>Actinomycetes</taxon>
        <taxon>Micromonosporales</taxon>
        <taxon>Micromonosporaceae</taxon>
        <taxon>Dactylosporangium</taxon>
    </lineage>
</organism>
<dbReference type="EMBL" id="CP073720">
    <property type="protein sequence ID" value="UWP79941.1"/>
    <property type="molecule type" value="Genomic_DNA"/>
</dbReference>
<proteinExistence type="predicted"/>
<evidence type="ECO:0000313" key="7">
    <source>
        <dbReference type="Proteomes" id="UP001059617"/>
    </source>
</evidence>
<keyword evidence="3 4" id="KW-0067">ATP-binding</keyword>
<dbReference type="Pfam" id="PF13535">
    <property type="entry name" value="ATP-grasp_4"/>
    <property type="match status" value="1"/>
</dbReference>
<evidence type="ECO:0000256" key="2">
    <source>
        <dbReference type="ARBA" id="ARBA00022741"/>
    </source>
</evidence>
<sequence>MAEEILFIETNQAGNGVMAMRAARRLGYRCHFVTNSLEAYSGMADHPAEAADEVSIVDTYDITKLLQFGSGRKAAAVMAFDDFRAVQAAILADHLGIKSGPSYHALINVRFKDRMRERLRGTRHHVRFSKHALDSGFENDIGYPCVVKPADGSGSVGVRICDDEADFLDAVADLRSQRNKISIGAYRIDHLVIEEVVPGDEYSAEMVWDVAGSRWHLVGVTKTYLSPLPHRVELGHLFPYPLPPALEERVTHELRDVLELLGLRGTIVHLEFRLDGETIKVIEINARPAGGRIAQLTRAARGIDLTELQVMAHLGLAAERLGAGDSSDRFAGVRFFVPERPGVVERITMPPVTDPLIVDTGTVRLPVSLSTVNDNDARLAYAIATGSSVPEVETRLARYVDMIRDER</sequence>
<dbReference type="Proteomes" id="UP001059617">
    <property type="component" value="Chromosome"/>
</dbReference>
<dbReference type="InterPro" id="IPR052032">
    <property type="entry name" value="ATP-dep_AA_Ligase"/>
</dbReference>
<evidence type="ECO:0000256" key="1">
    <source>
        <dbReference type="ARBA" id="ARBA00022598"/>
    </source>
</evidence>
<evidence type="ECO:0000256" key="3">
    <source>
        <dbReference type="ARBA" id="ARBA00022840"/>
    </source>
</evidence>
<dbReference type="Gene3D" id="3.40.50.20">
    <property type="match status" value="1"/>
</dbReference>
<accession>A0ABY5VS81</accession>
<dbReference type="RefSeq" id="WP_259857699.1">
    <property type="nucleotide sequence ID" value="NZ_BAAAST010000001.1"/>
</dbReference>
<reference evidence="6" key="2">
    <citation type="submission" date="2022-09" db="EMBL/GenBank/DDBJ databases">
        <title>Biosynthetic gene clusters of Dactylosporangioum fulvum.</title>
        <authorList>
            <person name="Caradec T."/>
        </authorList>
    </citation>
    <scope>NUCLEOTIDE SEQUENCE</scope>
    <source>
        <strain evidence="6">NRRL B-16292</strain>
    </source>
</reference>
<gene>
    <name evidence="6" type="ORF">Dfulv_32890</name>
</gene>
<protein>
    <submittedName>
        <fullName evidence="6">ATP-grasp domain-containing protein</fullName>
    </submittedName>
</protein>
<dbReference type="PANTHER" id="PTHR43585:SF2">
    <property type="entry name" value="ATP-GRASP ENZYME FSQD"/>
    <property type="match status" value="1"/>
</dbReference>
<evidence type="ECO:0000256" key="4">
    <source>
        <dbReference type="PROSITE-ProRule" id="PRU00409"/>
    </source>
</evidence>
<keyword evidence="1" id="KW-0436">Ligase</keyword>
<name>A0ABY5VS81_9ACTN</name>
<feature type="domain" description="ATP-grasp" evidence="5">
    <location>
        <begin position="112"/>
        <end position="314"/>
    </location>
</feature>
<evidence type="ECO:0000313" key="6">
    <source>
        <dbReference type="EMBL" id="UWP79941.1"/>
    </source>
</evidence>
<dbReference type="InterPro" id="IPR013815">
    <property type="entry name" value="ATP_grasp_subdomain_1"/>
</dbReference>